<name>A0A167X7M6_9AGAM</name>
<dbReference type="AlphaFoldDB" id="A0A167X7M6"/>
<gene>
    <name evidence="1" type="ORF">FIBSPDRAFT_939772</name>
</gene>
<organism evidence="1 2">
    <name type="scientific">Athelia psychrophila</name>
    <dbReference type="NCBI Taxonomy" id="1759441"/>
    <lineage>
        <taxon>Eukaryota</taxon>
        <taxon>Fungi</taxon>
        <taxon>Dikarya</taxon>
        <taxon>Basidiomycota</taxon>
        <taxon>Agaricomycotina</taxon>
        <taxon>Agaricomycetes</taxon>
        <taxon>Agaricomycetidae</taxon>
        <taxon>Atheliales</taxon>
        <taxon>Atheliaceae</taxon>
        <taxon>Athelia</taxon>
    </lineage>
</organism>
<accession>A0A167X7M6</accession>
<evidence type="ECO:0000313" key="1">
    <source>
        <dbReference type="EMBL" id="KZP06910.1"/>
    </source>
</evidence>
<dbReference type="Proteomes" id="UP000076532">
    <property type="component" value="Unassembled WGS sequence"/>
</dbReference>
<dbReference type="EMBL" id="KV417768">
    <property type="protein sequence ID" value="KZP06910.1"/>
    <property type="molecule type" value="Genomic_DNA"/>
</dbReference>
<proteinExistence type="predicted"/>
<keyword evidence="2" id="KW-1185">Reference proteome</keyword>
<reference evidence="1 2" key="1">
    <citation type="journal article" date="2016" name="Mol. Biol. Evol.">
        <title>Comparative Genomics of Early-Diverging Mushroom-Forming Fungi Provides Insights into the Origins of Lignocellulose Decay Capabilities.</title>
        <authorList>
            <person name="Nagy L.G."/>
            <person name="Riley R."/>
            <person name="Tritt A."/>
            <person name="Adam C."/>
            <person name="Daum C."/>
            <person name="Floudas D."/>
            <person name="Sun H."/>
            <person name="Yadav J.S."/>
            <person name="Pangilinan J."/>
            <person name="Larsson K.H."/>
            <person name="Matsuura K."/>
            <person name="Barry K."/>
            <person name="Labutti K."/>
            <person name="Kuo R."/>
            <person name="Ohm R.A."/>
            <person name="Bhattacharya S.S."/>
            <person name="Shirouzu T."/>
            <person name="Yoshinaga Y."/>
            <person name="Martin F.M."/>
            <person name="Grigoriev I.V."/>
            <person name="Hibbett D.S."/>
        </authorList>
    </citation>
    <scope>NUCLEOTIDE SEQUENCE [LARGE SCALE GENOMIC DNA]</scope>
    <source>
        <strain evidence="1 2">CBS 109695</strain>
    </source>
</reference>
<sequence length="360" mass="38496">MARGLDGLAQALPCLFWCGPPHPCPVIWTVEGAVRMRGRDAGRGTGTSRDAIPPNRALRARLVNIIMVLIDIDDCWMAGWVDGWVAGWLCTGPPLLLLLRGATFLPCALGAHGGCVAHALQSQTVEGAVRMRGKDARDIARFDSAESRAVCFVRDGAGTGTGPRHCGFDRHGLLLDGWMARRLDGSTAGGLRTGPPPLQHSGWSDGLARALRPFVRTWSPHSCPARSAHTADFADLSLLAFKLQCFKLEPSTDFIRDWVFHGSWITVAGGAHAGMLSAAGGCAWFPITAKAVDSIGSMTATLDTDPPPQIAGAEPHSCPVVVQHDPVEVWAGAELRGGIQESLRQFQHHIKSKQPSTADF</sequence>
<protein>
    <submittedName>
        <fullName evidence="1">Uncharacterized protein</fullName>
    </submittedName>
</protein>
<evidence type="ECO:0000313" key="2">
    <source>
        <dbReference type="Proteomes" id="UP000076532"/>
    </source>
</evidence>